<evidence type="ECO:0000313" key="2">
    <source>
        <dbReference type="Proteomes" id="UP000243180"/>
    </source>
</evidence>
<dbReference type="EMBL" id="AP014879">
    <property type="protein sequence ID" value="BAV34046.1"/>
    <property type="molecule type" value="Genomic_DNA"/>
</dbReference>
<evidence type="ECO:0000313" key="1">
    <source>
        <dbReference type="EMBL" id="BAV34046.1"/>
    </source>
</evidence>
<dbReference type="Pfam" id="PF16811">
    <property type="entry name" value="TAtT"/>
    <property type="match status" value="1"/>
</dbReference>
<reference evidence="1 2" key="1">
    <citation type="submission" date="2015-05" db="EMBL/GenBank/DDBJ databases">
        <title>Complete genome sequence of a sulfur-oxidizing gammaproteobacterium strain HA5.</title>
        <authorList>
            <person name="Miura A."/>
            <person name="Kojima H."/>
            <person name="Fukui M."/>
        </authorList>
    </citation>
    <scope>NUCLEOTIDE SEQUENCE [LARGE SCALE GENOMIC DNA]</scope>
    <source>
        <strain evidence="1 2">HA5</strain>
    </source>
</reference>
<dbReference type="AlphaFoldDB" id="A0A1B4XGV1"/>
<keyword evidence="2" id="KW-1185">Reference proteome</keyword>
<dbReference type="Gene3D" id="1.25.40.920">
    <property type="entry name" value="TRAP transporter T-component"/>
    <property type="match status" value="1"/>
</dbReference>
<accession>A0A1B4XGV1</accession>
<organism evidence="1 2">
    <name type="scientific">Sulfuricaulis limicola</name>
    <dbReference type="NCBI Taxonomy" id="1620215"/>
    <lineage>
        <taxon>Bacteria</taxon>
        <taxon>Pseudomonadati</taxon>
        <taxon>Pseudomonadota</taxon>
        <taxon>Gammaproteobacteria</taxon>
        <taxon>Acidiferrobacterales</taxon>
        <taxon>Acidiferrobacteraceae</taxon>
        <taxon>Sulfuricaulis</taxon>
    </lineage>
</organism>
<name>A0A1B4XGV1_9GAMM</name>
<protein>
    <recommendedName>
        <fullName evidence="3">DUF4034 domain-containing protein</fullName>
    </recommendedName>
</protein>
<dbReference type="InParanoid" id="A0A1B4XGV1"/>
<dbReference type="InterPro" id="IPR038537">
    <property type="entry name" value="TatT_sf"/>
</dbReference>
<dbReference type="InterPro" id="IPR031823">
    <property type="entry name" value="TatT"/>
</dbReference>
<dbReference type="Proteomes" id="UP000243180">
    <property type="component" value="Chromosome"/>
</dbReference>
<dbReference type="KEGG" id="slim:SCL_1745"/>
<evidence type="ECO:0008006" key="3">
    <source>
        <dbReference type="Google" id="ProtNLM"/>
    </source>
</evidence>
<dbReference type="RefSeq" id="WP_172425989.1">
    <property type="nucleotide sequence ID" value="NZ_AP014879.1"/>
</dbReference>
<gene>
    <name evidence="1" type="ORF">SCL_1745</name>
</gene>
<proteinExistence type="predicted"/>
<sequence length="268" mass="29595">MGQMVARSSLSILDSGNVAMNRETDLELARAAIPANLKLIEGLILELPDNAELRLQAAQGFYGYAYGFIEDDDSQRASALYRRGLEHALRALAVAGVSGDVAAQPQEELERQLATLDNSAVPALFWSATCWGKWIDMNRDEPARIAEMGKAAALMARVLELDENYYHGGAHLFFGVYYGAKPPMLGGDFELSARHFDKARAVTGGKLLLADLLRAQYLARQQLDRRQFHERLTAIVNAPSDVFPEMALVNAIAKQKAGQLLAKEKEWF</sequence>